<dbReference type="GO" id="GO:0005524">
    <property type="term" value="F:ATP binding"/>
    <property type="evidence" value="ECO:0007669"/>
    <property type="project" value="UniProtKB-KW"/>
</dbReference>
<dbReference type="InterPro" id="IPR003439">
    <property type="entry name" value="ABC_transporter-like_ATP-bd"/>
</dbReference>
<sequence length="431" mass="47470">MQTQPAREPVIQITGLKKQYRLGQIGGGTLTADLQSWWARVRGKEDPNLPIGTDTRLFGQTFMALNGIDLTVYKGEALGIIGRNGAGKSTLLKILSRITAPSAGEIKFNGRISSMLEVGTGFNGEMTGRENIYMNGSILGMTKAEVDAKLDQIIEFSECGEFIDTPVKRYSSGMFVKLAFAVAAHLDSEIMVMDEVLAVGDMKFQQKCLGKMSDVAGQEGRTVLYVSHNMSTIRQLCTRCIVLDKGRVIFDGNVEDAIAIYMETTDVNVVHYDLESIGRMTSSAGKRLRVLSLDFEGKESSVFAAGEPLTVRIRWRAGQTFDSVNMKLNIHYRDSSPVGITHPVSLGAAEAGKVYTTTFTFDTSILSEGQYFFYLDVFERELAGAICLDKPNQEFAFEITNTDRTLPEWSAGWGHIHFAPVQVIETEESNG</sequence>
<dbReference type="CDD" id="cd03220">
    <property type="entry name" value="ABC_KpsT_Wzt"/>
    <property type="match status" value="1"/>
</dbReference>
<dbReference type="PROSITE" id="PS00211">
    <property type="entry name" value="ABC_TRANSPORTER_1"/>
    <property type="match status" value="1"/>
</dbReference>
<dbReference type="InterPro" id="IPR027417">
    <property type="entry name" value="P-loop_NTPase"/>
</dbReference>
<dbReference type="EMBL" id="DXFW01000040">
    <property type="protein sequence ID" value="HIX06814.1"/>
    <property type="molecule type" value="Genomic_DNA"/>
</dbReference>
<evidence type="ECO:0000259" key="5">
    <source>
        <dbReference type="PROSITE" id="PS50893"/>
    </source>
</evidence>
<dbReference type="InterPro" id="IPR017871">
    <property type="entry name" value="ABC_transporter-like_CS"/>
</dbReference>
<comment type="similarity">
    <text evidence="1">Belongs to the ABC transporter superfamily.</text>
</comment>
<dbReference type="PANTHER" id="PTHR46743">
    <property type="entry name" value="TEICHOIC ACIDS EXPORT ATP-BINDING PROTEIN TAGH"/>
    <property type="match status" value="1"/>
</dbReference>
<evidence type="ECO:0000256" key="3">
    <source>
        <dbReference type="ARBA" id="ARBA00022741"/>
    </source>
</evidence>
<keyword evidence="2" id="KW-0813">Transport</keyword>
<dbReference type="InterPro" id="IPR029439">
    <property type="entry name" value="Wzt_C"/>
</dbReference>
<reference evidence="6" key="1">
    <citation type="journal article" date="2021" name="PeerJ">
        <title>Extensive microbial diversity within the chicken gut microbiome revealed by metagenomics and culture.</title>
        <authorList>
            <person name="Gilroy R."/>
            <person name="Ravi A."/>
            <person name="Getino M."/>
            <person name="Pursley I."/>
            <person name="Horton D.L."/>
            <person name="Alikhan N.F."/>
            <person name="Baker D."/>
            <person name="Gharbi K."/>
            <person name="Hall N."/>
            <person name="Watson M."/>
            <person name="Adriaenssens E.M."/>
            <person name="Foster-Nyarko E."/>
            <person name="Jarju S."/>
            <person name="Secka A."/>
            <person name="Antonio M."/>
            <person name="Oren A."/>
            <person name="Chaudhuri R.R."/>
            <person name="La Ragione R."/>
            <person name="Hildebrand F."/>
            <person name="Pallen M.J."/>
        </authorList>
    </citation>
    <scope>NUCLEOTIDE SEQUENCE</scope>
    <source>
        <strain evidence="6">2239</strain>
    </source>
</reference>
<dbReference type="AlphaFoldDB" id="A0A9D1V699"/>
<dbReference type="GO" id="GO:0016887">
    <property type="term" value="F:ATP hydrolysis activity"/>
    <property type="evidence" value="ECO:0007669"/>
    <property type="project" value="InterPro"/>
</dbReference>
<protein>
    <submittedName>
        <fullName evidence="6">ATP-binding cassette domain-containing protein</fullName>
    </submittedName>
</protein>
<organism evidence="6 7">
    <name type="scientific">Candidatus Allofournierella pullicola</name>
    <dbReference type="NCBI Taxonomy" id="2838596"/>
    <lineage>
        <taxon>Bacteria</taxon>
        <taxon>Bacillati</taxon>
        <taxon>Bacillota</taxon>
        <taxon>Clostridia</taxon>
        <taxon>Eubacteriales</taxon>
        <taxon>Oscillospiraceae</taxon>
        <taxon>Allofournierella</taxon>
    </lineage>
</organism>
<dbReference type="GO" id="GO:0140359">
    <property type="term" value="F:ABC-type transporter activity"/>
    <property type="evidence" value="ECO:0007669"/>
    <property type="project" value="InterPro"/>
</dbReference>
<evidence type="ECO:0000313" key="6">
    <source>
        <dbReference type="EMBL" id="HIX06814.1"/>
    </source>
</evidence>
<dbReference type="SMART" id="SM00382">
    <property type="entry name" value="AAA"/>
    <property type="match status" value="1"/>
</dbReference>
<name>A0A9D1V699_9FIRM</name>
<dbReference type="Gene3D" id="2.70.50.60">
    <property type="entry name" value="abc- transporter (atp binding component) like domain"/>
    <property type="match status" value="1"/>
</dbReference>
<evidence type="ECO:0000256" key="4">
    <source>
        <dbReference type="ARBA" id="ARBA00022840"/>
    </source>
</evidence>
<dbReference type="Proteomes" id="UP000824193">
    <property type="component" value="Unassembled WGS sequence"/>
</dbReference>
<dbReference type="Gene3D" id="3.40.50.300">
    <property type="entry name" value="P-loop containing nucleotide triphosphate hydrolases"/>
    <property type="match status" value="1"/>
</dbReference>
<dbReference type="InterPro" id="IPR015860">
    <property type="entry name" value="ABC_transpr_TagH-like"/>
</dbReference>
<feature type="domain" description="ABC transporter" evidence="5">
    <location>
        <begin position="49"/>
        <end position="270"/>
    </location>
</feature>
<dbReference type="PANTHER" id="PTHR46743:SF2">
    <property type="entry name" value="TEICHOIC ACIDS EXPORT ATP-BINDING PROTEIN TAGH"/>
    <property type="match status" value="1"/>
</dbReference>
<comment type="caution">
    <text evidence="6">The sequence shown here is derived from an EMBL/GenBank/DDBJ whole genome shotgun (WGS) entry which is preliminary data.</text>
</comment>
<evidence type="ECO:0000313" key="7">
    <source>
        <dbReference type="Proteomes" id="UP000824193"/>
    </source>
</evidence>
<keyword evidence="4 6" id="KW-0067">ATP-binding</keyword>
<dbReference type="GO" id="GO:0016020">
    <property type="term" value="C:membrane"/>
    <property type="evidence" value="ECO:0007669"/>
    <property type="project" value="InterPro"/>
</dbReference>
<dbReference type="SUPFAM" id="SSF52540">
    <property type="entry name" value="P-loop containing nucleoside triphosphate hydrolases"/>
    <property type="match status" value="1"/>
</dbReference>
<keyword evidence="3" id="KW-0547">Nucleotide-binding</keyword>
<dbReference type="Pfam" id="PF00005">
    <property type="entry name" value="ABC_tran"/>
    <property type="match status" value="1"/>
</dbReference>
<accession>A0A9D1V699</accession>
<dbReference type="PROSITE" id="PS50893">
    <property type="entry name" value="ABC_TRANSPORTER_2"/>
    <property type="match status" value="1"/>
</dbReference>
<evidence type="ECO:0000256" key="1">
    <source>
        <dbReference type="ARBA" id="ARBA00005417"/>
    </source>
</evidence>
<dbReference type="InterPro" id="IPR050683">
    <property type="entry name" value="Bact_Polysacc_Export_ATP-bd"/>
</dbReference>
<gene>
    <name evidence="6" type="ORF">H9865_12070</name>
</gene>
<reference evidence="6" key="2">
    <citation type="submission" date="2021-04" db="EMBL/GenBank/DDBJ databases">
        <authorList>
            <person name="Gilroy R."/>
        </authorList>
    </citation>
    <scope>NUCLEOTIDE SEQUENCE</scope>
    <source>
        <strain evidence="6">2239</strain>
    </source>
</reference>
<dbReference type="InterPro" id="IPR003593">
    <property type="entry name" value="AAA+_ATPase"/>
</dbReference>
<dbReference type="Pfam" id="PF14524">
    <property type="entry name" value="Wzt_C"/>
    <property type="match status" value="1"/>
</dbReference>
<evidence type="ECO:0000256" key="2">
    <source>
        <dbReference type="ARBA" id="ARBA00022448"/>
    </source>
</evidence>
<proteinExistence type="inferred from homology"/>